<dbReference type="EMBL" id="VLLE01000002">
    <property type="protein sequence ID" value="TWI85083.1"/>
    <property type="molecule type" value="Genomic_DNA"/>
</dbReference>
<keyword evidence="3" id="KW-1185">Reference proteome</keyword>
<feature type="chain" id="PRO_5022106255" description="Acetylxylan esterase" evidence="1">
    <location>
        <begin position="30"/>
        <end position="253"/>
    </location>
</feature>
<proteinExistence type="predicted"/>
<dbReference type="AlphaFoldDB" id="A0A562SV75"/>
<reference evidence="2 3" key="1">
    <citation type="journal article" date="2015" name="Stand. Genomic Sci.">
        <title>Genomic Encyclopedia of Bacterial and Archaeal Type Strains, Phase III: the genomes of soil and plant-associated and newly described type strains.</title>
        <authorList>
            <person name="Whitman W.B."/>
            <person name="Woyke T."/>
            <person name="Klenk H.P."/>
            <person name="Zhou Y."/>
            <person name="Lilburn T.G."/>
            <person name="Beck B.J."/>
            <person name="De Vos P."/>
            <person name="Vandamme P."/>
            <person name="Eisen J.A."/>
            <person name="Garrity G."/>
            <person name="Hugenholtz P."/>
            <person name="Kyrpides N.C."/>
        </authorList>
    </citation>
    <scope>NUCLEOTIDE SEQUENCE [LARGE SCALE GENOMIC DNA]</scope>
    <source>
        <strain evidence="2 3">CGMCC 1.7271</strain>
    </source>
</reference>
<evidence type="ECO:0000256" key="1">
    <source>
        <dbReference type="SAM" id="SignalP"/>
    </source>
</evidence>
<name>A0A562SV75_9BACT</name>
<accession>A0A562SV75</accession>
<keyword evidence="1" id="KW-0732">Signal</keyword>
<sequence>MNKKKSSLLPAMAFVMLSLVQLTAIHAYAQAPGQPPPRPSLPPIPIKGDTTHTLSKHFIVASPAKKTTNEKGFIQRWLVLEPVRKDIARNNIFTDNYLRTTFAADNFSNDYNSVPKNGDMIKLGNQELKWYALESKTFNFNLYHFTYAINKPPYGVLFWLVTVIDCPTEMKNVRMTAGCNSASMWWLNGQEALLLSGDRDMIVDNATSSRLTLKKGKNIIRGAVINGPGMANFCVRFLDEKGSPIKNLSISYQ</sequence>
<evidence type="ECO:0008006" key="4">
    <source>
        <dbReference type="Google" id="ProtNLM"/>
    </source>
</evidence>
<evidence type="ECO:0000313" key="2">
    <source>
        <dbReference type="EMBL" id="TWI85083.1"/>
    </source>
</evidence>
<dbReference type="RefSeq" id="WP_144883678.1">
    <property type="nucleotide sequence ID" value="NZ_VLLE01000002.1"/>
</dbReference>
<gene>
    <name evidence="2" type="ORF">IQ13_0238</name>
</gene>
<organism evidence="2 3">
    <name type="scientific">Lacibacter cauensis</name>
    <dbReference type="NCBI Taxonomy" id="510947"/>
    <lineage>
        <taxon>Bacteria</taxon>
        <taxon>Pseudomonadati</taxon>
        <taxon>Bacteroidota</taxon>
        <taxon>Chitinophagia</taxon>
        <taxon>Chitinophagales</taxon>
        <taxon>Chitinophagaceae</taxon>
        <taxon>Lacibacter</taxon>
    </lineage>
</organism>
<dbReference type="Proteomes" id="UP000316167">
    <property type="component" value="Unassembled WGS sequence"/>
</dbReference>
<dbReference type="OrthoDB" id="7546304at2"/>
<feature type="signal peptide" evidence="1">
    <location>
        <begin position="1"/>
        <end position="29"/>
    </location>
</feature>
<evidence type="ECO:0000313" key="3">
    <source>
        <dbReference type="Proteomes" id="UP000316167"/>
    </source>
</evidence>
<comment type="caution">
    <text evidence="2">The sequence shown here is derived from an EMBL/GenBank/DDBJ whole genome shotgun (WGS) entry which is preliminary data.</text>
</comment>
<protein>
    <recommendedName>
        <fullName evidence="4">Acetylxylan esterase</fullName>
    </recommendedName>
</protein>